<reference evidence="3 4" key="1">
    <citation type="journal article" date="2021" name="ISME Commun">
        <title>Automated analysis of genomic sequences facilitates high-throughput and comprehensive description of bacteria.</title>
        <authorList>
            <person name="Hitch T.C.A."/>
        </authorList>
    </citation>
    <scope>NUCLEOTIDE SEQUENCE [LARGE SCALE GENOMIC DNA]</scope>
    <source>
        <strain evidence="3 4">Sanger_109</strain>
    </source>
</reference>
<name>A0ABT2TJN1_9FIRM</name>
<dbReference type="Proteomes" id="UP001652442">
    <property type="component" value="Unassembled WGS sequence"/>
</dbReference>
<dbReference type="RefSeq" id="WP_158425133.1">
    <property type="nucleotide sequence ID" value="NZ_JAOQJQ010000003.1"/>
</dbReference>
<dbReference type="InterPro" id="IPR037103">
    <property type="entry name" value="Tubulin/FtsZ-like_C"/>
</dbReference>
<gene>
    <name evidence="3" type="ORF">OCV88_08785</name>
</gene>
<dbReference type="Pfam" id="PF09585">
    <property type="entry name" value="Lin0512_fam"/>
    <property type="match status" value="1"/>
</dbReference>
<proteinExistence type="predicted"/>
<dbReference type="Gene3D" id="3.30.1330.20">
    <property type="entry name" value="Tubulin/FtsZ, C-terminal domain"/>
    <property type="match status" value="1"/>
</dbReference>
<dbReference type="PANTHER" id="PTHR34784">
    <property type="entry name" value="50S RIBOSOMAL PROTEIN L34"/>
    <property type="match status" value="1"/>
</dbReference>
<accession>A0ABT2TJN1</accession>
<evidence type="ECO:0000313" key="3">
    <source>
        <dbReference type="EMBL" id="MCU6762427.1"/>
    </source>
</evidence>
<evidence type="ECO:0000313" key="4">
    <source>
        <dbReference type="Proteomes" id="UP001652442"/>
    </source>
</evidence>
<keyword evidence="1" id="KW-0547">Nucleotide-binding</keyword>
<sequence length="128" mass="14034">MAYQRYLIEFGQGSDLHGEDQTKAAIRAVKDAMHHCCMAGVHDIFGLSASRENIRIKAQIFVPEPASVDPKSIEALLNMYDTEIQILSGGASFEGLYVPELGHGHNITIAIAALTVYLNIFEGGNYHE</sequence>
<dbReference type="InterPro" id="IPR011719">
    <property type="entry name" value="CHP02058"/>
</dbReference>
<dbReference type="EMBL" id="JAOQJQ010000003">
    <property type="protein sequence ID" value="MCU6762427.1"/>
    <property type="molecule type" value="Genomic_DNA"/>
</dbReference>
<dbReference type="PANTHER" id="PTHR34784:SF1">
    <property type="entry name" value="50S RIBOSOMAL PROTEIN L34"/>
    <property type="match status" value="1"/>
</dbReference>
<evidence type="ECO:0000256" key="2">
    <source>
        <dbReference type="ARBA" id="ARBA00023134"/>
    </source>
</evidence>
<protein>
    <submittedName>
        <fullName evidence="3">Lin0512 family protein</fullName>
    </submittedName>
</protein>
<evidence type="ECO:0000256" key="1">
    <source>
        <dbReference type="ARBA" id="ARBA00022741"/>
    </source>
</evidence>
<organism evidence="3 4">
    <name type="scientific">Brotonthovivens ammoniilytica</name>
    <dbReference type="NCBI Taxonomy" id="2981725"/>
    <lineage>
        <taxon>Bacteria</taxon>
        <taxon>Bacillati</taxon>
        <taxon>Bacillota</taxon>
        <taxon>Clostridia</taxon>
        <taxon>Lachnospirales</taxon>
        <taxon>Lachnospiraceae</taxon>
        <taxon>Brotonthovivens</taxon>
    </lineage>
</organism>
<comment type="caution">
    <text evidence="3">The sequence shown here is derived from an EMBL/GenBank/DDBJ whole genome shotgun (WGS) entry which is preliminary data.</text>
</comment>
<keyword evidence="2" id="KW-0342">GTP-binding</keyword>
<keyword evidence="4" id="KW-1185">Reference proteome</keyword>